<dbReference type="Proteomes" id="UP000427906">
    <property type="component" value="Chromosome"/>
</dbReference>
<evidence type="ECO:0000313" key="5">
    <source>
        <dbReference type="Proteomes" id="UP000427906"/>
    </source>
</evidence>
<dbReference type="Pfam" id="PF09209">
    <property type="entry name" value="CecR_C"/>
    <property type="match status" value="1"/>
</dbReference>
<dbReference type="PRINTS" id="PR00455">
    <property type="entry name" value="HTHTETR"/>
</dbReference>
<dbReference type="EMBL" id="AP021874">
    <property type="protein sequence ID" value="BBO68501.1"/>
    <property type="molecule type" value="Genomic_DNA"/>
</dbReference>
<dbReference type="PROSITE" id="PS50977">
    <property type="entry name" value="HTH_TETR_2"/>
    <property type="match status" value="1"/>
</dbReference>
<feature type="DNA-binding region" description="H-T-H motif" evidence="2">
    <location>
        <begin position="31"/>
        <end position="50"/>
    </location>
</feature>
<dbReference type="InterPro" id="IPR036271">
    <property type="entry name" value="Tet_transcr_reg_TetR-rel_C_sf"/>
</dbReference>
<dbReference type="InterPro" id="IPR050109">
    <property type="entry name" value="HTH-type_TetR-like_transc_reg"/>
</dbReference>
<evidence type="ECO:0000259" key="3">
    <source>
        <dbReference type="PROSITE" id="PS50977"/>
    </source>
</evidence>
<evidence type="ECO:0000313" key="4">
    <source>
        <dbReference type="EMBL" id="BBO68501.1"/>
    </source>
</evidence>
<reference evidence="4 5" key="1">
    <citation type="submission" date="2019-11" db="EMBL/GenBank/DDBJ databases">
        <title>Comparative genomics of hydrocarbon-degrading Desulfosarcina strains.</title>
        <authorList>
            <person name="Watanabe M."/>
            <person name="Kojima H."/>
            <person name="Fukui M."/>
        </authorList>
    </citation>
    <scope>NUCLEOTIDE SEQUENCE [LARGE SCALE GENOMIC DNA]</scope>
    <source>
        <strain evidence="4 5">PL12</strain>
    </source>
</reference>
<dbReference type="PROSITE" id="PS01081">
    <property type="entry name" value="HTH_TETR_1"/>
    <property type="match status" value="1"/>
</dbReference>
<sequence length="211" mass="24141">MAKRKDGKETKQKLLDAACSVFAEKGYRMATITEICRRAGANVAAVNYYFGDKDSLYVAAWRQALQQFLAGMEETSADLSPEKRFGFMIHRFIVKILNIDGHRSNFRRMELMELANPTGLIDEAWKEEIAPRRQEMTELIRKIMGPDVPETAVKLCEMSIVNQCRGYSLLRRSRVDFLDEDELTPECVNRIAEHTTQFSLAGIKAIRDLVE</sequence>
<dbReference type="InterPro" id="IPR015292">
    <property type="entry name" value="Tscrpt_reg_YbiH_C"/>
</dbReference>
<name>A0A5K7YNL9_9BACT</name>
<dbReference type="SUPFAM" id="SSF48498">
    <property type="entry name" value="Tetracyclin repressor-like, C-terminal domain"/>
    <property type="match status" value="1"/>
</dbReference>
<protein>
    <submittedName>
        <fullName evidence="4">TetR family transcriptional regulator</fullName>
    </submittedName>
</protein>
<dbReference type="KEGG" id="dalk:DSCA_24310"/>
<evidence type="ECO:0000256" key="2">
    <source>
        <dbReference type="PROSITE-ProRule" id="PRU00335"/>
    </source>
</evidence>
<keyword evidence="5" id="KW-1185">Reference proteome</keyword>
<dbReference type="Gene3D" id="1.10.357.10">
    <property type="entry name" value="Tetracycline Repressor, domain 2"/>
    <property type="match status" value="1"/>
</dbReference>
<accession>A0A5K7YNL9</accession>
<dbReference type="RefSeq" id="WP_155316657.1">
    <property type="nucleotide sequence ID" value="NZ_AP021874.1"/>
</dbReference>
<dbReference type="InterPro" id="IPR023772">
    <property type="entry name" value="DNA-bd_HTH_TetR-type_CS"/>
</dbReference>
<dbReference type="Gene3D" id="1.10.10.60">
    <property type="entry name" value="Homeodomain-like"/>
    <property type="match status" value="1"/>
</dbReference>
<dbReference type="PANTHER" id="PTHR30055">
    <property type="entry name" value="HTH-TYPE TRANSCRIPTIONAL REGULATOR RUTR"/>
    <property type="match status" value="1"/>
</dbReference>
<keyword evidence="1 2" id="KW-0238">DNA-binding</keyword>
<gene>
    <name evidence="4" type="ORF">DSCA_24310</name>
</gene>
<proteinExistence type="predicted"/>
<dbReference type="InterPro" id="IPR009057">
    <property type="entry name" value="Homeodomain-like_sf"/>
</dbReference>
<dbReference type="GO" id="GO:0000976">
    <property type="term" value="F:transcription cis-regulatory region binding"/>
    <property type="evidence" value="ECO:0007669"/>
    <property type="project" value="TreeGrafter"/>
</dbReference>
<evidence type="ECO:0000256" key="1">
    <source>
        <dbReference type="ARBA" id="ARBA00023125"/>
    </source>
</evidence>
<dbReference type="InterPro" id="IPR001647">
    <property type="entry name" value="HTH_TetR"/>
</dbReference>
<dbReference type="AlphaFoldDB" id="A0A5K7YNL9"/>
<organism evidence="4 5">
    <name type="scientific">Desulfosarcina alkanivorans</name>
    <dbReference type="NCBI Taxonomy" id="571177"/>
    <lineage>
        <taxon>Bacteria</taxon>
        <taxon>Pseudomonadati</taxon>
        <taxon>Thermodesulfobacteriota</taxon>
        <taxon>Desulfobacteria</taxon>
        <taxon>Desulfobacterales</taxon>
        <taxon>Desulfosarcinaceae</taxon>
        <taxon>Desulfosarcina</taxon>
    </lineage>
</organism>
<dbReference type="GO" id="GO:0003700">
    <property type="term" value="F:DNA-binding transcription factor activity"/>
    <property type="evidence" value="ECO:0007669"/>
    <property type="project" value="TreeGrafter"/>
</dbReference>
<dbReference type="SUPFAM" id="SSF46689">
    <property type="entry name" value="Homeodomain-like"/>
    <property type="match status" value="1"/>
</dbReference>
<dbReference type="Pfam" id="PF00440">
    <property type="entry name" value="TetR_N"/>
    <property type="match status" value="1"/>
</dbReference>
<feature type="domain" description="HTH tetR-type" evidence="3">
    <location>
        <begin position="8"/>
        <end position="68"/>
    </location>
</feature>
<dbReference type="OrthoDB" id="9790413at2"/>
<dbReference type="PANTHER" id="PTHR30055:SF226">
    <property type="entry name" value="HTH-TYPE TRANSCRIPTIONAL REGULATOR PKSA"/>
    <property type="match status" value="1"/>
</dbReference>